<feature type="compositionally biased region" description="Basic and acidic residues" evidence="1">
    <location>
        <begin position="389"/>
        <end position="398"/>
    </location>
</feature>
<organism evidence="3 4">
    <name type="scientific">Mycena metata</name>
    <dbReference type="NCBI Taxonomy" id="1033252"/>
    <lineage>
        <taxon>Eukaryota</taxon>
        <taxon>Fungi</taxon>
        <taxon>Dikarya</taxon>
        <taxon>Basidiomycota</taxon>
        <taxon>Agaricomycotina</taxon>
        <taxon>Agaricomycetes</taxon>
        <taxon>Agaricomycetidae</taxon>
        <taxon>Agaricales</taxon>
        <taxon>Marasmiineae</taxon>
        <taxon>Mycenaceae</taxon>
        <taxon>Mycena</taxon>
    </lineage>
</organism>
<sequence length="419" mass="45926">MRGSCVDYNVWLRFQRNMKRKITIVAKIGKHRDWLNSAYGTSQRPRGTGASITQPPPRQCRVTARQCRGKSRQARHFLPAREGLRPKGRVVIFARSTGAGVGPRAPGAGAGVASVLLTSHLHDCVASTSYLRAAWVLSATCYADTWLRVRERKFELQSQIKHKLYGLRSKPNGARRPPLSPTPLQRANAIATQFADGGHCGPRRDCVAKIEHILVRCAIDACPSSPQNVAWGMPLDGMGHLGTCSAASNGLKLVPRPPTRRCTPSHGVNTDSTCSGEVLTLRARSSQASVCTARRGGIWELPWGRHIRATVAQCILLFSVSFVYGSVILYLVQDTRQTGRTSSPALCMMLDLIRGAQGAIDLLNRGNVRANCAPSVSWWTSMSPTREVHEPIPRDRSYQDASDIRLPPLQLGSTRARRG</sequence>
<evidence type="ECO:0000313" key="3">
    <source>
        <dbReference type="EMBL" id="KAJ7752371.1"/>
    </source>
</evidence>
<keyword evidence="2" id="KW-1133">Transmembrane helix</keyword>
<proteinExistence type="predicted"/>
<comment type="caution">
    <text evidence="3">The sequence shown here is derived from an EMBL/GenBank/DDBJ whole genome shotgun (WGS) entry which is preliminary data.</text>
</comment>
<accession>A0AAD7J195</accession>
<name>A0AAD7J195_9AGAR</name>
<reference evidence="3" key="1">
    <citation type="submission" date="2023-03" db="EMBL/GenBank/DDBJ databases">
        <title>Massive genome expansion in bonnet fungi (Mycena s.s.) driven by repeated elements and novel gene families across ecological guilds.</title>
        <authorList>
            <consortium name="Lawrence Berkeley National Laboratory"/>
            <person name="Harder C.B."/>
            <person name="Miyauchi S."/>
            <person name="Viragh M."/>
            <person name="Kuo A."/>
            <person name="Thoen E."/>
            <person name="Andreopoulos B."/>
            <person name="Lu D."/>
            <person name="Skrede I."/>
            <person name="Drula E."/>
            <person name="Henrissat B."/>
            <person name="Morin E."/>
            <person name="Kohler A."/>
            <person name="Barry K."/>
            <person name="LaButti K."/>
            <person name="Morin E."/>
            <person name="Salamov A."/>
            <person name="Lipzen A."/>
            <person name="Mereny Z."/>
            <person name="Hegedus B."/>
            <person name="Baldrian P."/>
            <person name="Stursova M."/>
            <person name="Weitz H."/>
            <person name="Taylor A."/>
            <person name="Grigoriev I.V."/>
            <person name="Nagy L.G."/>
            <person name="Martin F."/>
            <person name="Kauserud H."/>
        </authorList>
    </citation>
    <scope>NUCLEOTIDE SEQUENCE</scope>
    <source>
        <strain evidence="3">CBHHK182m</strain>
    </source>
</reference>
<evidence type="ECO:0000256" key="1">
    <source>
        <dbReference type="SAM" id="MobiDB-lite"/>
    </source>
</evidence>
<keyword evidence="2" id="KW-0472">Membrane</keyword>
<feature type="compositionally biased region" description="Polar residues" evidence="1">
    <location>
        <begin position="38"/>
        <end position="53"/>
    </location>
</feature>
<dbReference type="EMBL" id="JARKIB010000059">
    <property type="protein sequence ID" value="KAJ7752371.1"/>
    <property type="molecule type" value="Genomic_DNA"/>
</dbReference>
<evidence type="ECO:0000256" key="2">
    <source>
        <dbReference type="SAM" id="Phobius"/>
    </source>
</evidence>
<keyword evidence="2" id="KW-0812">Transmembrane</keyword>
<keyword evidence="4" id="KW-1185">Reference proteome</keyword>
<feature type="transmembrane region" description="Helical" evidence="2">
    <location>
        <begin position="315"/>
        <end position="332"/>
    </location>
</feature>
<dbReference type="AlphaFoldDB" id="A0AAD7J195"/>
<evidence type="ECO:0000313" key="4">
    <source>
        <dbReference type="Proteomes" id="UP001215598"/>
    </source>
</evidence>
<gene>
    <name evidence="3" type="ORF">B0H16DRAFT_1691103</name>
</gene>
<feature type="region of interest" description="Disordered" evidence="1">
    <location>
        <begin position="389"/>
        <end position="419"/>
    </location>
</feature>
<feature type="region of interest" description="Disordered" evidence="1">
    <location>
        <begin position="38"/>
        <end position="57"/>
    </location>
</feature>
<protein>
    <submittedName>
        <fullName evidence="3">Uncharacterized protein</fullName>
    </submittedName>
</protein>
<dbReference type="Proteomes" id="UP001215598">
    <property type="component" value="Unassembled WGS sequence"/>
</dbReference>